<organism evidence="2 3">
    <name type="scientific">Streptomyces humidus</name>
    <dbReference type="NCBI Taxonomy" id="52259"/>
    <lineage>
        <taxon>Bacteria</taxon>
        <taxon>Bacillati</taxon>
        <taxon>Actinomycetota</taxon>
        <taxon>Actinomycetes</taxon>
        <taxon>Kitasatosporales</taxon>
        <taxon>Streptomycetaceae</taxon>
        <taxon>Streptomyces</taxon>
    </lineage>
</organism>
<gene>
    <name evidence="2" type="ORF">GCM10010269_13920</name>
</gene>
<proteinExistence type="predicted"/>
<dbReference type="RefSeq" id="WP_190148357.1">
    <property type="nucleotide sequence ID" value="NZ_BMTL01000005.1"/>
</dbReference>
<comment type="caution">
    <text evidence="2">The sequence shown here is derived from an EMBL/GenBank/DDBJ whole genome shotgun (WGS) entry which is preliminary data.</text>
</comment>
<keyword evidence="1" id="KW-1133">Transmembrane helix</keyword>
<accession>A0A918L1P3</accession>
<evidence type="ECO:0000256" key="1">
    <source>
        <dbReference type="SAM" id="Phobius"/>
    </source>
</evidence>
<keyword evidence="1" id="KW-0472">Membrane</keyword>
<dbReference type="EMBL" id="BMTL01000005">
    <property type="protein sequence ID" value="GGR75987.1"/>
    <property type="molecule type" value="Genomic_DNA"/>
</dbReference>
<evidence type="ECO:0000313" key="3">
    <source>
        <dbReference type="Proteomes" id="UP000606194"/>
    </source>
</evidence>
<keyword evidence="3" id="KW-1185">Reference proteome</keyword>
<keyword evidence="1" id="KW-0812">Transmembrane</keyword>
<evidence type="ECO:0008006" key="4">
    <source>
        <dbReference type="Google" id="ProtNLM"/>
    </source>
</evidence>
<dbReference type="Proteomes" id="UP000606194">
    <property type="component" value="Unassembled WGS sequence"/>
</dbReference>
<name>A0A918L1P3_9ACTN</name>
<feature type="transmembrane region" description="Helical" evidence="1">
    <location>
        <begin position="95"/>
        <end position="116"/>
    </location>
</feature>
<reference evidence="2" key="2">
    <citation type="submission" date="2020-09" db="EMBL/GenBank/DDBJ databases">
        <authorList>
            <person name="Sun Q."/>
            <person name="Ohkuma M."/>
        </authorList>
    </citation>
    <scope>NUCLEOTIDE SEQUENCE</scope>
    <source>
        <strain evidence="2">JCM 4386</strain>
    </source>
</reference>
<sequence>MSETARQGAARAGGLGDEVEGYLLWQATIAVAQERAQAFVEPMEWLTTSQRADVEQRYVADSLHHARGDLERIAARCRSLRGEYERRYRELRLRCVGWAVAVSTCLASVAAALSLIR</sequence>
<dbReference type="AlphaFoldDB" id="A0A918L1P3"/>
<reference evidence="2" key="1">
    <citation type="journal article" date="2014" name="Int. J. Syst. Evol. Microbiol.">
        <title>Complete genome sequence of Corynebacterium casei LMG S-19264T (=DSM 44701T), isolated from a smear-ripened cheese.</title>
        <authorList>
            <consortium name="US DOE Joint Genome Institute (JGI-PGF)"/>
            <person name="Walter F."/>
            <person name="Albersmeier A."/>
            <person name="Kalinowski J."/>
            <person name="Ruckert C."/>
        </authorList>
    </citation>
    <scope>NUCLEOTIDE SEQUENCE</scope>
    <source>
        <strain evidence="2">JCM 4386</strain>
    </source>
</reference>
<protein>
    <recommendedName>
        <fullName evidence="4">Cytochrome C oxidase subunit I</fullName>
    </recommendedName>
</protein>
<evidence type="ECO:0000313" key="2">
    <source>
        <dbReference type="EMBL" id="GGR75987.1"/>
    </source>
</evidence>